<organism evidence="3 4">
    <name type="scientific">Methylobacterium planeticum</name>
    <dbReference type="NCBI Taxonomy" id="2615211"/>
    <lineage>
        <taxon>Bacteria</taxon>
        <taxon>Pseudomonadati</taxon>
        <taxon>Pseudomonadota</taxon>
        <taxon>Alphaproteobacteria</taxon>
        <taxon>Hyphomicrobiales</taxon>
        <taxon>Methylobacteriaceae</taxon>
        <taxon>Methylobacterium</taxon>
    </lineage>
</organism>
<evidence type="ECO:0000313" key="3">
    <source>
        <dbReference type="EMBL" id="KAB1074238.1"/>
    </source>
</evidence>
<gene>
    <name evidence="3" type="ORF">F6X51_07575</name>
</gene>
<dbReference type="RefSeq" id="WP_150962635.1">
    <property type="nucleotide sequence ID" value="NZ_VZZJ01000005.1"/>
</dbReference>
<evidence type="ECO:0000256" key="1">
    <source>
        <dbReference type="SAM" id="MobiDB-lite"/>
    </source>
</evidence>
<reference evidence="3 4" key="1">
    <citation type="submission" date="2019-09" db="EMBL/GenBank/DDBJ databases">
        <title>YIM 132548 draft genome.</title>
        <authorList>
            <person name="Jiang L."/>
        </authorList>
    </citation>
    <scope>NUCLEOTIDE SEQUENCE [LARGE SCALE GENOMIC DNA]</scope>
    <source>
        <strain evidence="3 4">YIM 132548</strain>
    </source>
</reference>
<dbReference type="EMBL" id="VZZJ01000005">
    <property type="protein sequence ID" value="KAB1074238.1"/>
    <property type="molecule type" value="Genomic_DNA"/>
</dbReference>
<evidence type="ECO:0000256" key="2">
    <source>
        <dbReference type="SAM" id="SignalP"/>
    </source>
</evidence>
<accession>A0A6N6MU40</accession>
<proteinExistence type="predicted"/>
<comment type="caution">
    <text evidence="3">The sequence shown here is derived from an EMBL/GenBank/DDBJ whole genome shotgun (WGS) entry which is preliminary data.</text>
</comment>
<name>A0A6N6MU40_9HYPH</name>
<dbReference type="Proteomes" id="UP000441523">
    <property type="component" value="Unassembled WGS sequence"/>
</dbReference>
<feature type="signal peptide" evidence="2">
    <location>
        <begin position="1"/>
        <end position="31"/>
    </location>
</feature>
<protein>
    <recommendedName>
        <fullName evidence="5">AsmA family protein</fullName>
    </recommendedName>
</protein>
<evidence type="ECO:0008006" key="5">
    <source>
        <dbReference type="Google" id="ProtNLM"/>
    </source>
</evidence>
<feature type="compositionally biased region" description="Basic and acidic residues" evidence="1">
    <location>
        <begin position="393"/>
        <end position="420"/>
    </location>
</feature>
<feature type="compositionally biased region" description="Low complexity" evidence="1">
    <location>
        <begin position="421"/>
        <end position="440"/>
    </location>
</feature>
<evidence type="ECO:0000313" key="4">
    <source>
        <dbReference type="Proteomes" id="UP000441523"/>
    </source>
</evidence>
<keyword evidence="2" id="KW-0732">Signal</keyword>
<dbReference type="AlphaFoldDB" id="A0A6N6MU40"/>
<sequence length="669" mass="68133">MTDPKGRARLARAALASVCALALLTGAGSLAGPSLVLAQEAASAVQDVTLQDVALPFGATVLRAPRITVSGTRLSKDDLVAILKPDSAEPWASRLARLDAASLTIPELRSDHAGPGASRQTVVYRDVAARDVRAGRAAELVASGAAVTVTGGPETGSGTYGRISATDLDLAALARLYAVAGDGKGPVQKVYAAVSIADVVYTDDRGTTVKLARIEGRDLGGRQIPGGWTGALAAFSGVDLDKADPAQRARITGAAADLVEAVHVGALEARGLSLSETKGKDPLLVEIGRMAYANPLAEPGREATALPGAAASMNFEDVAFAQGGLRSRVGRLSLTGFSLAPTVATLRRLAGPDAKPTDEELRRLTPVLGTLAMQDISLDLPADEVAAAKDAGKDFGKDAGKSAGKDVGRDAARETRRESAADPLAEAARRGAAPAVPKPGAKVGAPVHVTLRNAAITFGPPQDGVPTASRISLTGLTLPASTVAGLPGLGSLAAYGYQDLDLNLVADTAWDEAKRELALREVSVSGKDMGTLRLAGTLGGISPEMFDPDASVSGLAMLSATAKAVDLTIENTGLFERFISAQSKVLSLKPDELRQEYVTASVLGVPVILGNSPAAKAIGAAMGQFVTKPGRLSVSAKAKDGAGLGVADFSTAGSPAALLDKLEVNAKAN</sequence>
<keyword evidence="4" id="KW-1185">Reference proteome</keyword>
<feature type="chain" id="PRO_5026712636" description="AsmA family protein" evidence="2">
    <location>
        <begin position="32"/>
        <end position="669"/>
    </location>
</feature>
<feature type="region of interest" description="Disordered" evidence="1">
    <location>
        <begin position="393"/>
        <end position="440"/>
    </location>
</feature>